<gene>
    <name evidence="2" type="ORF">CBQ26_04620</name>
</gene>
<feature type="transmembrane region" description="Helical" evidence="1">
    <location>
        <begin position="7"/>
        <end position="32"/>
    </location>
</feature>
<proteinExistence type="predicted"/>
<keyword evidence="1" id="KW-1133">Transmembrane helix</keyword>
<comment type="caution">
    <text evidence="2">The sequence shown here is derived from an EMBL/GenBank/DDBJ whole genome shotgun (WGS) entry which is preliminary data.</text>
</comment>
<evidence type="ECO:0000313" key="2">
    <source>
        <dbReference type="EMBL" id="OWL97564.1"/>
    </source>
</evidence>
<name>A0A246BPI5_9DEIO</name>
<accession>A0A246BPI5</accession>
<keyword evidence="1" id="KW-0472">Membrane</keyword>
<keyword evidence="3" id="KW-1185">Reference proteome</keyword>
<protein>
    <submittedName>
        <fullName evidence="2">Uncharacterized protein</fullName>
    </submittedName>
</protein>
<sequence length="66" mass="6822">MEVCGEAGVLIGLVVLMLVSVNLGGLMSVVLQLGRGEWLTGLGSLATLVVVDALGFRVLRGLRGQD</sequence>
<reference evidence="2 3" key="1">
    <citation type="submission" date="2017-05" db="EMBL/GenBank/DDBJ databases">
        <title>De novo genome assembly of Deniococcus indicus strain DR1.</title>
        <authorList>
            <person name="Chauhan D."/>
            <person name="Yennamalli R.M."/>
            <person name="Priyadarshini R."/>
        </authorList>
    </citation>
    <scope>NUCLEOTIDE SEQUENCE [LARGE SCALE GENOMIC DNA]</scope>
    <source>
        <strain evidence="2 3">DR1</strain>
    </source>
</reference>
<dbReference type="EMBL" id="NHMK01000009">
    <property type="protein sequence ID" value="OWL97564.1"/>
    <property type="molecule type" value="Genomic_DNA"/>
</dbReference>
<evidence type="ECO:0000313" key="3">
    <source>
        <dbReference type="Proteomes" id="UP000197208"/>
    </source>
</evidence>
<keyword evidence="1" id="KW-0812">Transmembrane</keyword>
<dbReference type="AlphaFoldDB" id="A0A246BPI5"/>
<dbReference type="Proteomes" id="UP000197208">
    <property type="component" value="Unassembled WGS sequence"/>
</dbReference>
<organism evidence="2 3">
    <name type="scientific">Deinococcus indicus</name>
    <dbReference type="NCBI Taxonomy" id="223556"/>
    <lineage>
        <taxon>Bacteria</taxon>
        <taxon>Thermotogati</taxon>
        <taxon>Deinococcota</taxon>
        <taxon>Deinococci</taxon>
        <taxon>Deinococcales</taxon>
        <taxon>Deinococcaceae</taxon>
        <taxon>Deinococcus</taxon>
    </lineage>
</organism>
<feature type="transmembrane region" description="Helical" evidence="1">
    <location>
        <begin position="38"/>
        <end position="59"/>
    </location>
</feature>
<evidence type="ECO:0000256" key="1">
    <source>
        <dbReference type="SAM" id="Phobius"/>
    </source>
</evidence>